<dbReference type="InterPro" id="IPR023365">
    <property type="entry name" value="Sortase_dom-sf"/>
</dbReference>
<dbReference type="CDD" id="cd05829">
    <property type="entry name" value="Sortase_F"/>
    <property type="match status" value="1"/>
</dbReference>
<keyword evidence="3" id="KW-1133">Transmembrane helix</keyword>
<dbReference type="InterPro" id="IPR042001">
    <property type="entry name" value="Sortase_F"/>
</dbReference>
<feature type="region of interest" description="Disordered" evidence="2">
    <location>
        <begin position="55"/>
        <end position="93"/>
    </location>
</feature>
<dbReference type="EMBL" id="AUBJ02000001">
    <property type="protein sequence ID" value="MCP2334268.1"/>
    <property type="molecule type" value="Genomic_DNA"/>
</dbReference>
<gene>
    <name evidence="4" type="ORF">G443_004538</name>
</gene>
<evidence type="ECO:0000256" key="1">
    <source>
        <dbReference type="ARBA" id="ARBA00022801"/>
    </source>
</evidence>
<keyword evidence="3" id="KW-0472">Membrane</keyword>
<reference evidence="4 5" key="1">
    <citation type="submission" date="2013-07" db="EMBL/GenBank/DDBJ databases">
        <authorList>
            <consortium name="DOE Joint Genome Institute"/>
            <person name="Reeve W."/>
            <person name="Huntemann M."/>
            <person name="Han J."/>
            <person name="Chen A."/>
            <person name="Kyrpides N."/>
            <person name="Mavromatis K."/>
            <person name="Markowitz V."/>
            <person name="Palaniappan K."/>
            <person name="Ivanova N."/>
            <person name="Schaumberg A."/>
            <person name="Pati A."/>
            <person name="Liolios K."/>
            <person name="Nordberg H.P."/>
            <person name="Cantor M.N."/>
            <person name="Hua S.X."/>
            <person name="Woyke T."/>
        </authorList>
    </citation>
    <scope>NUCLEOTIDE SEQUENCE [LARGE SCALE GENOMIC DNA]</scope>
    <source>
        <strain evidence="4 5">DSM 43889</strain>
    </source>
</reference>
<name>A0ABT1JP09_ACTCY</name>
<feature type="compositionally biased region" description="Pro residues" evidence="2">
    <location>
        <begin position="67"/>
        <end position="78"/>
    </location>
</feature>
<reference evidence="4 5" key="2">
    <citation type="submission" date="2022-06" db="EMBL/GenBank/DDBJ databases">
        <title>Genomic Encyclopedia of Type Strains, Phase I: the one thousand microbial genomes (KMG-I) project.</title>
        <authorList>
            <person name="Kyrpides N."/>
        </authorList>
    </citation>
    <scope>NUCLEOTIDE SEQUENCE [LARGE SCALE GENOMIC DNA]</scope>
    <source>
        <strain evidence="4 5">DSM 43889</strain>
    </source>
</reference>
<feature type="transmembrane region" description="Helical" evidence="3">
    <location>
        <begin position="24"/>
        <end position="46"/>
    </location>
</feature>
<evidence type="ECO:0000313" key="4">
    <source>
        <dbReference type="EMBL" id="MCP2334268.1"/>
    </source>
</evidence>
<evidence type="ECO:0000313" key="5">
    <source>
        <dbReference type="Proteomes" id="UP000791080"/>
    </source>
</evidence>
<protein>
    <submittedName>
        <fullName evidence="4">Sortase family protein</fullName>
    </submittedName>
</protein>
<keyword evidence="5" id="KW-1185">Reference proteome</keyword>
<dbReference type="Proteomes" id="UP000791080">
    <property type="component" value="Unassembled WGS sequence"/>
</dbReference>
<keyword evidence="3" id="KW-0812">Transmembrane</keyword>
<proteinExistence type="predicted"/>
<dbReference type="Pfam" id="PF04203">
    <property type="entry name" value="Sortase"/>
    <property type="match status" value="1"/>
</dbReference>
<evidence type="ECO:0000256" key="3">
    <source>
        <dbReference type="SAM" id="Phobius"/>
    </source>
</evidence>
<dbReference type="InterPro" id="IPR005754">
    <property type="entry name" value="Sortase"/>
</dbReference>
<dbReference type="RefSeq" id="WP_026419849.1">
    <property type="nucleotide sequence ID" value="NZ_AUBJ02000001.1"/>
</dbReference>
<dbReference type="Gene3D" id="2.40.260.10">
    <property type="entry name" value="Sortase"/>
    <property type="match status" value="1"/>
</dbReference>
<comment type="caution">
    <text evidence="4">The sequence shown here is derived from an EMBL/GenBank/DDBJ whole genome shotgun (WGS) entry which is preliminary data.</text>
</comment>
<dbReference type="SUPFAM" id="SSF63817">
    <property type="entry name" value="Sortase"/>
    <property type="match status" value="1"/>
</dbReference>
<keyword evidence="1" id="KW-0378">Hydrolase</keyword>
<accession>A0ABT1JP09</accession>
<organism evidence="4 5">
    <name type="scientific">Actinoalloteichus caeruleus DSM 43889</name>
    <dbReference type="NCBI Taxonomy" id="1120930"/>
    <lineage>
        <taxon>Bacteria</taxon>
        <taxon>Bacillati</taxon>
        <taxon>Actinomycetota</taxon>
        <taxon>Actinomycetes</taxon>
        <taxon>Pseudonocardiales</taxon>
        <taxon>Pseudonocardiaceae</taxon>
        <taxon>Actinoalloteichus</taxon>
        <taxon>Actinoalloteichus cyanogriseus</taxon>
    </lineage>
</organism>
<sequence>MYSQQGYPSDSSDSQRPRRGARKWIGLAAAGVTAAVLGVLVAVLIAPDDDVPAPVAAAPTSGERPAPEPSAVPPPVVPDQPSAPVTDAPQPPGTVRLADGGLATLVRTEVVDGVLPIPEDLGEAAWWGAGLGAASGASVMSGHVNWQGQDGPFDQLHRAEVGQRVEVTDVDGGTWVYRTVEVFTLHKDELPARAEDLFGQQGPHRLVLVTCGGDFVGGQDGYEDNRVVIAELETSPADA</sequence>
<evidence type="ECO:0000256" key="2">
    <source>
        <dbReference type="SAM" id="MobiDB-lite"/>
    </source>
</evidence>